<dbReference type="Proteomes" id="UP001500124">
    <property type="component" value="Unassembled WGS sequence"/>
</dbReference>
<organism evidence="3 4">
    <name type="scientific">Streptomyces similanensis</name>
    <dbReference type="NCBI Taxonomy" id="1274988"/>
    <lineage>
        <taxon>Bacteria</taxon>
        <taxon>Bacillati</taxon>
        <taxon>Actinomycetota</taxon>
        <taxon>Actinomycetes</taxon>
        <taxon>Kitasatosporales</taxon>
        <taxon>Streptomycetaceae</taxon>
        <taxon>Streptomyces</taxon>
    </lineage>
</organism>
<evidence type="ECO:0008006" key="5">
    <source>
        <dbReference type="Google" id="ProtNLM"/>
    </source>
</evidence>
<evidence type="ECO:0000313" key="4">
    <source>
        <dbReference type="Proteomes" id="UP001500124"/>
    </source>
</evidence>
<feature type="transmembrane region" description="Helical" evidence="2">
    <location>
        <begin position="82"/>
        <end position="101"/>
    </location>
</feature>
<evidence type="ECO:0000256" key="1">
    <source>
        <dbReference type="SAM" id="MobiDB-lite"/>
    </source>
</evidence>
<feature type="transmembrane region" description="Helical" evidence="2">
    <location>
        <begin position="55"/>
        <end position="76"/>
    </location>
</feature>
<keyword evidence="4" id="KW-1185">Reference proteome</keyword>
<feature type="transmembrane region" description="Helical" evidence="2">
    <location>
        <begin position="12"/>
        <end position="43"/>
    </location>
</feature>
<keyword evidence="2" id="KW-0472">Membrane</keyword>
<comment type="caution">
    <text evidence="3">The sequence shown here is derived from an EMBL/GenBank/DDBJ whole genome shotgun (WGS) entry which is preliminary data.</text>
</comment>
<dbReference type="EMBL" id="BAABKC010000060">
    <property type="protein sequence ID" value="GAA5063414.1"/>
    <property type="molecule type" value="Genomic_DNA"/>
</dbReference>
<reference evidence="4" key="1">
    <citation type="journal article" date="2019" name="Int. J. Syst. Evol. Microbiol.">
        <title>The Global Catalogue of Microorganisms (GCM) 10K type strain sequencing project: providing services to taxonomists for standard genome sequencing and annotation.</title>
        <authorList>
            <consortium name="The Broad Institute Genomics Platform"/>
            <consortium name="The Broad Institute Genome Sequencing Center for Infectious Disease"/>
            <person name="Wu L."/>
            <person name="Ma J."/>
        </authorList>
    </citation>
    <scope>NUCLEOTIDE SEQUENCE [LARGE SCALE GENOMIC DNA]</scope>
    <source>
        <strain evidence="4">JCM 18410</strain>
    </source>
</reference>
<accession>A0ABP9KQ96</accession>
<protein>
    <recommendedName>
        <fullName evidence="5">DUF3325 domain-containing protein</fullName>
    </recommendedName>
</protein>
<keyword evidence="2" id="KW-1133">Transmembrane helix</keyword>
<evidence type="ECO:0000313" key="3">
    <source>
        <dbReference type="EMBL" id="GAA5063414.1"/>
    </source>
</evidence>
<evidence type="ECO:0000256" key="2">
    <source>
        <dbReference type="SAM" id="Phobius"/>
    </source>
</evidence>
<proteinExistence type="predicted"/>
<gene>
    <name evidence="3" type="ORF">GCM10023336_42720</name>
</gene>
<keyword evidence="2" id="KW-0812">Transmembrane</keyword>
<sequence>MVPGGSAGAILTVMHTILVVLAVLAVGMMVVAGIAAVTTGWMPPPARRRVLRPKLWGYAQLMGAVGAVLWLFLGAFRGRLGPWPIIGWCLFMGSLGVQTLARRPGRTPAGTPDHPSPTHPAA</sequence>
<feature type="region of interest" description="Disordered" evidence="1">
    <location>
        <begin position="102"/>
        <end position="122"/>
    </location>
</feature>
<name>A0ABP9KQ96_9ACTN</name>